<protein>
    <submittedName>
        <fullName evidence="1">Uncharacterized protein</fullName>
    </submittedName>
</protein>
<reference evidence="1 2" key="1">
    <citation type="submission" date="2020-09" db="EMBL/GenBank/DDBJ databases">
        <title>Novel species of Mucilaginibacter isolated from a glacier on the Tibetan Plateau.</title>
        <authorList>
            <person name="Liu Q."/>
            <person name="Xin Y.-H."/>
        </authorList>
    </citation>
    <scope>NUCLEOTIDE SEQUENCE [LARGE SCALE GENOMIC DNA]</scope>
    <source>
        <strain evidence="1 2">ZT4R22</strain>
    </source>
</reference>
<proteinExistence type="predicted"/>
<evidence type="ECO:0000313" key="2">
    <source>
        <dbReference type="Proteomes" id="UP000606600"/>
    </source>
</evidence>
<keyword evidence="2" id="KW-1185">Reference proteome</keyword>
<accession>A0ABR7WVB3</accession>
<organism evidence="1 2">
    <name type="scientific">Mucilaginibacter pankratovii</name>
    <dbReference type="NCBI Taxonomy" id="2772110"/>
    <lineage>
        <taxon>Bacteria</taxon>
        <taxon>Pseudomonadati</taxon>
        <taxon>Bacteroidota</taxon>
        <taxon>Sphingobacteriia</taxon>
        <taxon>Sphingobacteriales</taxon>
        <taxon>Sphingobacteriaceae</taxon>
        <taxon>Mucilaginibacter</taxon>
    </lineage>
</organism>
<dbReference type="RefSeq" id="WP_191190005.1">
    <property type="nucleotide sequence ID" value="NZ_JACWMY010000008.1"/>
</dbReference>
<evidence type="ECO:0000313" key="1">
    <source>
        <dbReference type="EMBL" id="MBD1365344.1"/>
    </source>
</evidence>
<comment type="caution">
    <text evidence="1">The sequence shown here is derived from an EMBL/GenBank/DDBJ whole genome shotgun (WGS) entry which is preliminary data.</text>
</comment>
<dbReference type="Proteomes" id="UP000606600">
    <property type="component" value="Unassembled WGS sequence"/>
</dbReference>
<dbReference type="EMBL" id="JACWMY010000008">
    <property type="protein sequence ID" value="MBD1365344.1"/>
    <property type="molecule type" value="Genomic_DNA"/>
</dbReference>
<name>A0ABR7WVB3_9SPHI</name>
<gene>
    <name evidence="1" type="ORF">IDJ77_16120</name>
</gene>
<sequence>MGKTGTKTGGETQNSFSKIKSYSISEIMAAGGAEAFATKMGKTSQQLIARLKELPKEAFLTEEEAEIALEMLRNNK</sequence>